<dbReference type="EMBL" id="QTSX02000009">
    <property type="protein sequence ID" value="KAJ9090298.1"/>
    <property type="molecule type" value="Genomic_DNA"/>
</dbReference>
<proteinExistence type="predicted"/>
<evidence type="ECO:0000313" key="1">
    <source>
        <dbReference type="EMBL" id="KAJ9090298.1"/>
    </source>
</evidence>
<reference evidence="1" key="1">
    <citation type="submission" date="2022-04" db="EMBL/GenBank/DDBJ databases">
        <title>Genome of the entomopathogenic fungus Entomophthora muscae.</title>
        <authorList>
            <person name="Elya C."/>
            <person name="Lovett B.R."/>
            <person name="Lee E."/>
            <person name="Macias A.M."/>
            <person name="Hajek A.E."/>
            <person name="De Bivort B.L."/>
            <person name="Kasson M.T."/>
            <person name="De Fine Licht H.H."/>
            <person name="Stajich J.E."/>
        </authorList>
    </citation>
    <scope>NUCLEOTIDE SEQUENCE</scope>
    <source>
        <strain evidence="1">Berkeley</strain>
    </source>
</reference>
<keyword evidence="2" id="KW-1185">Reference proteome</keyword>
<accession>A0ACC2UTZ4</accession>
<sequence length="501" mass="56847">MAVACLICRKNKKRCEGGHPCQRCITSGLDCTFPLVPRQPRTKLSVVKRKLNQIESLFHALNLNDMTPEQIEEKLRENIKEGHMRFKQRLHFQNHLGEINIKADGSYKRGALNSEHLSHYPSPKIHSISISFREHLFTTYSRLIHPTLPFINLKRIFHAFQLDTEQEFSSPLLNAIYCRSFRYLQQSKSPGKVPPLEEDHFYKRCLQSLNHVPPTSPTLDSVQAEILISLEEFGQNLTKVSARRVSKILSKSHMLSLHDPASPASLFEAESVASDNMDTGDSDCNISQRIDLRFEKFTTWIAGVYADNFTSLFTKTYIHLTAQSFDCTQEMMFLENLSQPNGNYGTRGDSFAQSTNSYINECSAFSFPSPGLSSGSLQESPTQLDSECDAWIGRKHIYLLKLFPQFSFLMKRVLLIQRRLACETINAKELYDLQSELHEVSAAALNSMPPDLDHRVLSTTTLEDDSALVIKFLILLGRSFDSAGSRERDDSFSSSSQQSES</sequence>
<dbReference type="Proteomes" id="UP001165960">
    <property type="component" value="Unassembled WGS sequence"/>
</dbReference>
<gene>
    <name evidence="1" type="ORF">DSO57_1003826</name>
</gene>
<name>A0ACC2UTZ4_9FUNG</name>
<comment type="caution">
    <text evidence="1">The sequence shown here is derived from an EMBL/GenBank/DDBJ whole genome shotgun (WGS) entry which is preliminary data.</text>
</comment>
<organism evidence="1 2">
    <name type="scientific">Entomophthora muscae</name>
    <dbReference type="NCBI Taxonomy" id="34485"/>
    <lineage>
        <taxon>Eukaryota</taxon>
        <taxon>Fungi</taxon>
        <taxon>Fungi incertae sedis</taxon>
        <taxon>Zoopagomycota</taxon>
        <taxon>Entomophthoromycotina</taxon>
        <taxon>Entomophthoromycetes</taxon>
        <taxon>Entomophthorales</taxon>
        <taxon>Entomophthoraceae</taxon>
        <taxon>Entomophthora</taxon>
    </lineage>
</organism>
<protein>
    <submittedName>
        <fullName evidence="1">Uncharacterized protein</fullName>
    </submittedName>
</protein>
<evidence type="ECO:0000313" key="2">
    <source>
        <dbReference type="Proteomes" id="UP001165960"/>
    </source>
</evidence>